<dbReference type="Proteomes" id="UP000009168">
    <property type="component" value="Unassembled WGS sequence"/>
</dbReference>
<name>I7M2G4_TETTS</name>
<gene>
    <name evidence="3" type="ORF">TTHERM_00219140</name>
</gene>
<feature type="compositionally biased region" description="Low complexity" evidence="2">
    <location>
        <begin position="343"/>
        <end position="353"/>
    </location>
</feature>
<accession>I7M2G4</accession>
<feature type="compositionally biased region" description="Basic and acidic residues" evidence="2">
    <location>
        <begin position="95"/>
        <end position="113"/>
    </location>
</feature>
<feature type="compositionally biased region" description="Basic and acidic residues" evidence="2">
    <location>
        <begin position="139"/>
        <end position="191"/>
    </location>
</feature>
<feature type="compositionally biased region" description="Basic and acidic residues" evidence="2">
    <location>
        <begin position="9"/>
        <end position="18"/>
    </location>
</feature>
<feature type="coiled-coil region" evidence="1">
    <location>
        <begin position="386"/>
        <end position="454"/>
    </location>
</feature>
<feature type="coiled-coil region" evidence="1">
    <location>
        <begin position="490"/>
        <end position="517"/>
    </location>
</feature>
<protein>
    <submittedName>
        <fullName evidence="3">Uncharacterized protein</fullName>
    </submittedName>
</protein>
<feature type="compositionally biased region" description="Polar residues" evidence="2">
    <location>
        <begin position="75"/>
        <end position="93"/>
    </location>
</feature>
<dbReference type="RefSeq" id="XP_001020586.2">
    <property type="nucleotide sequence ID" value="XM_001020586.2"/>
</dbReference>
<dbReference type="OrthoDB" id="311245at2759"/>
<feature type="compositionally biased region" description="Low complexity" evidence="2">
    <location>
        <begin position="693"/>
        <end position="705"/>
    </location>
</feature>
<dbReference type="AlphaFoldDB" id="I7M2G4"/>
<reference evidence="4" key="1">
    <citation type="journal article" date="2006" name="PLoS Biol.">
        <title>Macronuclear genome sequence of the ciliate Tetrahymena thermophila, a model eukaryote.</title>
        <authorList>
            <person name="Eisen J.A."/>
            <person name="Coyne R.S."/>
            <person name="Wu M."/>
            <person name="Wu D."/>
            <person name="Thiagarajan M."/>
            <person name="Wortman J.R."/>
            <person name="Badger J.H."/>
            <person name="Ren Q."/>
            <person name="Amedeo P."/>
            <person name="Jones K.M."/>
            <person name="Tallon L.J."/>
            <person name="Delcher A.L."/>
            <person name="Salzberg S.L."/>
            <person name="Silva J.C."/>
            <person name="Haas B.J."/>
            <person name="Majoros W.H."/>
            <person name="Farzad M."/>
            <person name="Carlton J.M."/>
            <person name="Smith R.K. Jr."/>
            <person name="Garg J."/>
            <person name="Pearlman R.E."/>
            <person name="Karrer K.M."/>
            <person name="Sun L."/>
            <person name="Manning G."/>
            <person name="Elde N.C."/>
            <person name="Turkewitz A.P."/>
            <person name="Asai D.J."/>
            <person name="Wilkes D.E."/>
            <person name="Wang Y."/>
            <person name="Cai H."/>
            <person name="Collins K."/>
            <person name="Stewart B.A."/>
            <person name="Lee S.R."/>
            <person name="Wilamowska K."/>
            <person name="Weinberg Z."/>
            <person name="Ruzzo W.L."/>
            <person name="Wloga D."/>
            <person name="Gaertig J."/>
            <person name="Frankel J."/>
            <person name="Tsao C.-C."/>
            <person name="Gorovsky M.A."/>
            <person name="Keeling P.J."/>
            <person name="Waller R.F."/>
            <person name="Patron N.J."/>
            <person name="Cherry J.M."/>
            <person name="Stover N.A."/>
            <person name="Krieger C.J."/>
            <person name="del Toro C."/>
            <person name="Ryder H.F."/>
            <person name="Williamson S.C."/>
            <person name="Barbeau R.A."/>
            <person name="Hamilton E.P."/>
            <person name="Orias E."/>
        </authorList>
    </citation>
    <scope>NUCLEOTIDE SEQUENCE [LARGE SCALE GENOMIC DNA]</scope>
    <source>
        <strain evidence="4">SB210</strain>
    </source>
</reference>
<keyword evidence="4" id="KW-1185">Reference proteome</keyword>
<dbReference type="eggNOG" id="ENOG502T2BH">
    <property type="taxonomic scope" value="Eukaryota"/>
</dbReference>
<dbReference type="GeneID" id="7837690"/>
<feature type="region of interest" description="Disordered" evidence="2">
    <location>
        <begin position="244"/>
        <end position="356"/>
    </location>
</feature>
<evidence type="ECO:0000256" key="1">
    <source>
        <dbReference type="SAM" id="Coils"/>
    </source>
</evidence>
<evidence type="ECO:0000313" key="4">
    <source>
        <dbReference type="Proteomes" id="UP000009168"/>
    </source>
</evidence>
<feature type="compositionally biased region" description="Basic and acidic residues" evidence="2">
    <location>
        <begin position="44"/>
        <end position="57"/>
    </location>
</feature>
<proteinExistence type="predicted"/>
<keyword evidence="1" id="KW-0175">Coiled coil</keyword>
<feature type="compositionally biased region" description="Polar residues" evidence="2">
    <location>
        <begin position="193"/>
        <end position="211"/>
    </location>
</feature>
<feature type="compositionally biased region" description="Basic and acidic residues" evidence="2">
    <location>
        <begin position="637"/>
        <end position="679"/>
    </location>
</feature>
<evidence type="ECO:0000256" key="2">
    <source>
        <dbReference type="SAM" id="MobiDB-lite"/>
    </source>
</evidence>
<feature type="compositionally biased region" description="Basic and acidic residues" evidence="2">
    <location>
        <begin position="333"/>
        <end position="342"/>
    </location>
</feature>
<feature type="compositionally biased region" description="Basic and acidic residues" evidence="2">
    <location>
        <begin position="310"/>
        <end position="323"/>
    </location>
</feature>
<feature type="compositionally biased region" description="Basic and acidic residues" evidence="2">
    <location>
        <begin position="255"/>
        <end position="290"/>
    </location>
</feature>
<organism evidence="3 4">
    <name type="scientific">Tetrahymena thermophila (strain SB210)</name>
    <dbReference type="NCBI Taxonomy" id="312017"/>
    <lineage>
        <taxon>Eukaryota</taxon>
        <taxon>Sar</taxon>
        <taxon>Alveolata</taxon>
        <taxon>Ciliophora</taxon>
        <taxon>Intramacronucleata</taxon>
        <taxon>Oligohymenophorea</taxon>
        <taxon>Hymenostomatida</taxon>
        <taxon>Tetrahymenina</taxon>
        <taxon>Tetrahymenidae</taxon>
        <taxon>Tetrahymena</taxon>
    </lineage>
</organism>
<sequence length="841" mass="100559">MSEDSQTNPKDKNAKQKVQDFFMQAPGSIKKSMDDNNQSFWNKVQDKAKQQKQKNENEITNNEDIQNQEQKEQSMNEQNNKQQQDLPIIQDQNNEAEKKDNKNQGKKRDEVKDFFSQLVSTVGKKTNDSADQMMNSIRKKQEEKKQKKKEHQDESDMLKAVEEQQNDLKQDQDDKTAIEIKKETLPEKIKEQAQANQPESQKQEIQPQNNLPVVETTDQPQEIQKKKKEKQIDKLAYFFTNSTTAVSQKASQQYEHFKDKVKEKQQKKNDEKELDKSFQKMIKEEEELRKQRSSSFTPKSIGRILPHNRHYQEEFKNEQRKQSDFAQNESSDQEQHKGENNQKNKNQNNQNKNRQSIQHNLDKQRFSQSPNSQQKLILKRNMVGQNIQKQSQNKNYNQELQNSQKQHPEHVYVRNFVEKEFDKEEKLREAARKKRELELQLLQVNQELIHLRKDVTNEEKSPKSSQFIVKKGKIIPPIKEHNQVKAMIQISDDKKALEDAMNLVKRMQQERKLKEQQAQNRMKINSAKFKSQLQEFKDNGEDYFYQKELQRKNEILNRMQEYELKKLEGIKLQNASKQFIQELIHQGPREGKISQNYRSNVSEIQKELEVNLSQVRVSKLQTPLLDKKKQSLQNVRNFEDSNKSYREQEEINDRQEDINDRLDDYKIDSKNQIDDKNYESSHISQNKYDQESQKAQQEQSQQSKKNYGSIFTKRVIAHDQQVKQFDRMLSEEKKKLYEKRMNYSKQVKVRYQPKNLVDNYNFYQDAIFLKQQMKVSDQMNMDYYHPEKKEPLRSSIPQQEYEKYSKEPSNYIEANRAWKIHNKVILNHEYPQSEQIKNLQF</sequence>
<dbReference type="KEGG" id="tet:TTHERM_00219140"/>
<feature type="compositionally biased region" description="Polar residues" evidence="2">
    <location>
        <begin position="244"/>
        <end position="254"/>
    </location>
</feature>
<feature type="compositionally biased region" description="Polar residues" evidence="2">
    <location>
        <begin position="117"/>
        <end position="135"/>
    </location>
</feature>
<evidence type="ECO:0000313" key="3">
    <source>
        <dbReference type="EMBL" id="EAS00341.2"/>
    </source>
</evidence>
<feature type="region of interest" description="Disordered" evidence="2">
    <location>
        <begin position="1"/>
        <end position="229"/>
    </location>
</feature>
<dbReference type="EMBL" id="GG662621">
    <property type="protein sequence ID" value="EAS00341.2"/>
    <property type="molecule type" value="Genomic_DNA"/>
</dbReference>
<dbReference type="InParanoid" id="I7M2G4"/>
<feature type="region of interest" description="Disordered" evidence="2">
    <location>
        <begin position="633"/>
        <end position="705"/>
    </location>
</feature>